<evidence type="ECO:0000256" key="5">
    <source>
        <dbReference type="ARBA" id="ARBA00029447"/>
    </source>
</evidence>
<evidence type="ECO:0000259" key="10">
    <source>
        <dbReference type="PROSITE" id="PS50885"/>
    </source>
</evidence>
<reference evidence="12" key="1">
    <citation type="journal article" date="2019" name="Int. J. Syst. Evol. Microbiol.">
        <title>The Global Catalogue of Microorganisms (GCM) 10K type strain sequencing project: providing services to taxonomists for standard genome sequencing and annotation.</title>
        <authorList>
            <consortium name="The Broad Institute Genomics Platform"/>
            <consortium name="The Broad Institute Genome Sequencing Center for Infectious Disease"/>
            <person name="Wu L."/>
            <person name="Ma J."/>
        </authorList>
    </citation>
    <scope>NUCLEOTIDE SEQUENCE [LARGE SCALE GENOMIC DNA]</scope>
    <source>
        <strain evidence="12">CGMCC 4.7426</strain>
    </source>
</reference>
<evidence type="ECO:0000256" key="2">
    <source>
        <dbReference type="ARBA" id="ARBA00022475"/>
    </source>
</evidence>
<dbReference type="Gene3D" id="6.10.340.10">
    <property type="match status" value="1"/>
</dbReference>
<feature type="domain" description="HAMP" evidence="10">
    <location>
        <begin position="224"/>
        <end position="277"/>
    </location>
</feature>
<keyword evidence="12" id="KW-1185">Reference proteome</keyword>
<dbReference type="Pfam" id="PF00015">
    <property type="entry name" value="MCPsignal"/>
    <property type="match status" value="1"/>
</dbReference>
<dbReference type="Gene3D" id="1.10.287.950">
    <property type="entry name" value="Methyl-accepting chemotaxis protein"/>
    <property type="match status" value="1"/>
</dbReference>
<organism evidence="11 12">
    <name type="scientific">Virgibacillus kekensis</name>
    <dbReference type="NCBI Taxonomy" id="202261"/>
    <lineage>
        <taxon>Bacteria</taxon>
        <taxon>Bacillati</taxon>
        <taxon>Bacillota</taxon>
        <taxon>Bacilli</taxon>
        <taxon>Bacillales</taxon>
        <taxon>Bacillaceae</taxon>
        <taxon>Virgibacillus</taxon>
    </lineage>
</organism>
<feature type="transmembrane region" description="Helical" evidence="8">
    <location>
        <begin position="29"/>
        <end position="49"/>
    </location>
</feature>
<feature type="coiled-coil region" evidence="7">
    <location>
        <begin position="97"/>
        <end position="124"/>
    </location>
</feature>
<keyword evidence="8" id="KW-1133">Transmembrane helix</keyword>
<evidence type="ECO:0000256" key="8">
    <source>
        <dbReference type="SAM" id="Phobius"/>
    </source>
</evidence>
<sequence>MKKEKQKKSVASVKQFIFRWKDLRIGLKYISIYLVTAVLFLAAGVLVYFQMQQAEQDLTVINESSERTKTMTEMADLIQATDVNIADYMITKSESYVTDFQENRDRYNQLLTTLEADLNTAQQKELFAELRRNNGIIDELFMNKIIPAVEQDNTYMIQELREQSMTFRKENVSMINELTAIVDSEQAKSVTDAESSLGYSILILVIANGAAIIIGVLLMVMISRKITANLKKVVGVTTEVANGNLAVESIDNDSKDEIGQLATAVNQMRTNIRSIISKVASASQSVTSSSEHLTQSATEVRDGNEQIASTMEELSSGSETQANSASDLSENMNDFVMKVRQSEKNGQEIAAGSDDVLKLTAEGTELMKRSVNQMLRIDTIVSEAVEKVGGLDKQSTEISKLVSVIKDIADQTNLLSLNAAIEAARAGEHGRGFAVVADEVRKLSEQVTSSVTEITGIVTNIQTETDHVVDSLNKGYSEVKEGTNQIEATGKSFESIDSSVSTMVGKILEISTNLKEIADNSNDMNNLIEEIASVSEESAAGVEEAAASAQQTSSSMEEVSNSAAELAKLAEQLNEEIRTFKL</sequence>
<dbReference type="InterPro" id="IPR003660">
    <property type="entry name" value="HAMP_dom"/>
</dbReference>
<dbReference type="SUPFAM" id="SSF58104">
    <property type="entry name" value="Methyl-accepting chemotaxis protein (MCP) signaling domain"/>
    <property type="match status" value="1"/>
</dbReference>
<dbReference type="PANTHER" id="PTHR32089">
    <property type="entry name" value="METHYL-ACCEPTING CHEMOTAXIS PROTEIN MCPB"/>
    <property type="match status" value="1"/>
</dbReference>
<dbReference type="SMART" id="SM00304">
    <property type="entry name" value="HAMP"/>
    <property type="match status" value="1"/>
</dbReference>
<dbReference type="CDD" id="cd11386">
    <property type="entry name" value="MCP_signal"/>
    <property type="match status" value="1"/>
</dbReference>
<comment type="subcellular location">
    <subcellularLocation>
        <location evidence="1">Cell membrane</location>
    </subcellularLocation>
</comment>
<evidence type="ECO:0000256" key="4">
    <source>
        <dbReference type="ARBA" id="ARBA00023224"/>
    </source>
</evidence>
<dbReference type="EMBL" id="JBHSFU010000012">
    <property type="protein sequence ID" value="MFC4559873.1"/>
    <property type="molecule type" value="Genomic_DNA"/>
</dbReference>
<comment type="similarity">
    <text evidence="5">Belongs to the methyl-accepting chemotaxis (MCP) protein family.</text>
</comment>
<dbReference type="Proteomes" id="UP001595989">
    <property type="component" value="Unassembled WGS sequence"/>
</dbReference>
<dbReference type="SMART" id="SM00283">
    <property type="entry name" value="MA"/>
    <property type="match status" value="1"/>
</dbReference>
<keyword evidence="4 6" id="KW-0807">Transducer</keyword>
<evidence type="ECO:0000256" key="6">
    <source>
        <dbReference type="PROSITE-ProRule" id="PRU00284"/>
    </source>
</evidence>
<dbReference type="InterPro" id="IPR004089">
    <property type="entry name" value="MCPsignal_dom"/>
</dbReference>
<evidence type="ECO:0000256" key="3">
    <source>
        <dbReference type="ARBA" id="ARBA00023136"/>
    </source>
</evidence>
<feature type="transmembrane region" description="Helical" evidence="8">
    <location>
        <begin position="197"/>
        <end position="222"/>
    </location>
</feature>
<dbReference type="InterPro" id="IPR004090">
    <property type="entry name" value="Chemotax_Me-accpt_rcpt"/>
</dbReference>
<evidence type="ECO:0000313" key="11">
    <source>
        <dbReference type="EMBL" id="MFC4559873.1"/>
    </source>
</evidence>
<accession>A0ABV9DQM5</accession>
<dbReference type="PANTHER" id="PTHR32089:SF114">
    <property type="entry name" value="METHYL-ACCEPTING CHEMOTAXIS PROTEIN MCPB"/>
    <property type="match status" value="1"/>
</dbReference>
<keyword evidence="2" id="KW-1003">Cell membrane</keyword>
<keyword evidence="8" id="KW-0812">Transmembrane</keyword>
<dbReference type="PRINTS" id="PR00260">
    <property type="entry name" value="CHEMTRNSDUCR"/>
</dbReference>
<dbReference type="PROSITE" id="PS50111">
    <property type="entry name" value="CHEMOTAXIS_TRANSDUC_2"/>
    <property type="match status" value="1"/>
</dbReference>
<feature type="coiled-coil region" evidence="7">
    <location>
        <begin position="517"/>
        <end position="576"/>
    </location>
</feature>
<evidence type="ECO:0000256" key="1">
    <source>
        <dbReference type="ARBA" id="ARBA00004236"/>
    </source>
</evidence>
<keyword evidence="3 8" id="KW-0472">Membrane</keyword>
<name>A0ABV9DQM5_9BACI</name>
<comment type="caution">
    <text evidence="11">The sequence shown here is derived from an EMBL/GenBank/DDBJ whole genome shotgun (WGS) entry which is preliminary data.</text>
</comment>
<dbReference type="PROSITE" id="PS50885">
    <property type="entry name" value="HAMP"/>
    <property type="match status" value="1"/>
</dbReference>
<keyword evidence="7" id="KW-0175">Coiled coil</keyword>
<gene>
    <name evidence="11" type="ORF">ACFO3D_16950</name>
</gene>
<dbReference type="CDD" id="cd06225">
    <property type="entry name" value="HAMP"/>
    <property type="match status" value="1"/>
</dbReference>
<feature type="domain" description="Methyl-accepting transducer" evidence="9">
    <location>
        <begin position="296"/>
        <end position="546"/>
    </location>
</feature>
<dbReference type="Pfam" id="PF00672">
    <property type="entry name" value="HAMP"/>
    <property type="match status" value="1"/>
</dbReference>
<proteinExistence type="inferred from homology"/>
<dbReference type="RefSeq" id="WP_390298909.1">
    <property type="nucleotide sequence ID" value="NZ_JBHSFU010000012.1"/>
</dbReference>
<evidence type="ECO:0000256" key="7">
    <source>
        <dbReference type="SAM" id="Coils"/>
    </source>
</evidence>
<evidence type="ECO:0000259" key="9">
    <source>
        <dbReference type="PROSITE" id="PS50111"/>
    </source>
</evidence>
<evidence type="ECO:0000313" key="12">
    <source>
        <dbReference type="Proteomes" id="UP001595989"/>
    </source>
</evidence>
<protein>
    <submittedName>
        <fullName evidence="11">Methyl-accepting chemotaxis protein</fullName>
    </submittedName>
</protein>